<evidence type="ECO:0000256" key="1">
    <source>
        <dbReference type="ARBA" id="ARBA00004141"/>
    </source>
</evidence>
<dbReference type="PANTHER" id="PTHR36926">
    <property type="entry name" value="COLICIN V PRODUCTION PROTEIN"/>
    <property type="match status" value="1"/>
</dbReference>
<dbReference type="InterPro" id="IPR052719">
    <property type="entry name" value="CvpA-like"/>
</dbReference>
<feature type="transmembrane region" description="Helical" evidence="5">
    <location>
        <begin position="6"/>
        <end position="27"/>
    </location>
</feature>
<dbReference type="Pfam" id="PF02674">
    <property type="entry name" value="Colicin_V"/>
    <property type="match status" value="1"/>
</dbReference>
<keyword evidence="3 5" id="KW-1133">Transmembrane helix</keyword>
<dbReference type="AlphaFoldDB" id="A2SHR9"/>
<accession>A2SHR9</accession>
<protein>
    <submittedName>
        <fullName evidence="6">Colicin V production protein</fullName>
    </submittedName>
</protein>
<name>A2SHR9_METPP</name>
<gene>
    <name evidence="6" type="ordered locus">Mpe_A2152</name>
</gene>
<evidence type="ECO:0000256" key="5">
    <source>
        <dbReference type="SAM" id="Phobius"/>
    </source>
</evidence>
<dbReference type="STRING" id="420662.Mpe_A2152"/>
<dbReference type="HOGENOM" id="CLU_092720_2_2_4"/>
<dbReference type="EMBL" id="CP000555">
    <property type="protein sequence ID" value="ABM95108.1"/>
    <property type="molecule type" value="Genomic_DNA"/>
</dbReference>
<proteinExistence type="predicted"/>
<dbReference type="KEGG" id="mpt:Mpe_A2152"/>
<organism evidence="6 7">
    <name type="scientific">Methylibium petroleiphilum (strain ATCC BAA-1232 / LMG 22953 / PM1)</name>
    <dbReference type="NCBI Taxonomy" id="420662"/>
    <lineage>
        <taxon>Bacteria</taxon>
        <taxon>Pseudomonadati</taxon>
        <taxon>Pseudomonadota</taxon>
        <taxon>Betaproteobacteria</taxon>
        <taxon>Burkholderiales</taxon>
        <taxon>Sphaerotilaceae</taxon>
        <taxon>Methylibium</taxon>
    </lineage>
</organism>
<dbReference type="GO" id="GO:0016020">
    <property type="term" value="C:membrane"/>
    <property type="evidence" value="ECO:0007669"/>
    <property type="project" value="UniProtKB-SubCell"/>
</dbReference>
<feature type="transmembrane region" description="Helical" evidence="5">
    <location>
        <begin position="34"/>
        <end position="55"/>
    </location>
</feature>
<keyword evidence="4 5" id="KW-0472">Membrane</keyword>
<reference evidence="6 7" key="1">
    <citation type="journal article" date="2007" name="J. Bacteriol.">
        <title>Whole-genome analysis of the methyl tert-butyl ether-degrading beta-proteobacterium Methylibium petroleiphilum PM1.</title>
        <authorList>
            <person name="Kane S.R."/>
            <person name="Chakicherla A.Y."/>
            <person name="Chain P.S.G."/>
            <person name="Schmidt R."/>
            <person name="Shin M.W."/>
            <person name="Legler T.C."/>
            <person name="Scow K.M."/>
            <person name="Larimer F.W."/>
            <person name="Lucas S.M."/>
            <person name="Richardson P.M."/>
            <person name="Hristova K.R."/>
        </authorList>
    </citation>
    <scope>NUCLEOTIDE SEQUENCE [LARGE SCALE GENOMIC DNA]</scope>
    <source>
        <strain evidence="7">ATCC BAA-1232 / LMG 22953 / PM1</strain>
    </source>
</reference>
<evidence type="ECO:0000256" key="4">
    <source>
        <dbReference type="ARBA" id="ARBA00023136"/>
    </source>
</evidence>
<dbReference type="InterPro" id="IPR003825">
    <property type="entry name" value="Colicin-V_CvpA"/>
</dbReference>
<dbReference type="Proteomes" id="UP000000366">
    <property type="component" value="Chromosome"/>
</dbReference>
<evidence type="ECO:0000256" key="2">
    <source>
        <dbReference type="ARBA" id="ARBA00022692"/>
    </source>
</evidence>
<keyword evidence="7" id="KW-1185">Reference proteome</keyword>
<keyword evidence="2 5" id="KW-0812">Transmembrane</keyword>
<dbReference type="GO" id="GO:0009403">
    <property type="term" value="P:toxin biosynthetic process"/>
    <property type="evidence" value="ECO:0007669"/>
    <property type="project" value="InterPro"/>
</dbReference>
<dbReference type="PANTHER" id="PTHR36926:SF1">
    <property type="entry name" value="COLICIN V PRODUCTION PROTEIN"/>
    <property type="match status" value="1"/>
</dbReference>
<evidence type="ECO:0000313" key="7">
    <source>
        <dbReference type="Proteomes" id="UP000000366"/>
    </source>
</evidence>
<sequence length="165" mass="17114">MAQVSWVDWVFLAVVGLSVIVGLVRGLLYEVMSLLGWVVAYVAAQAFGFAVAPSIPVGAPGSGLNLAASFVIVFVAVLIGWGFLSWLIKKLVQASPLSPLDRVLGAVFGLLRGVLVALVAATAVTMTPLATSPAWQAAHSVAGLQAVLAGLKPLLPHEVARHLRA</sequence>
<evidence type="ECO:0000313" key="6">
    <source>
        <dbReference type="EMBL" id="ABM95108.1"/>
    </source>
</evidence>
<feature type="transmembrane region" description="Helical" evidence="5">
    <location>
        <begin position="100"/>
        <end position="124"/>
    </location>
</feature>
<feature type="transmembrane region" description="Helical" evidence="5">
    <location>
        <begin position="67"/>
        <end position="88"/>
    </location>
</feature>
<evidence type="ECO:0000256" key="3">
    <source>
        <dbReference type="ARBA" id="ARBA00022989"/>
    </source>
</evidence>
<dbReference type="eggNOG" id="COG1286">
    <property type="taxonomic scope" value="Bacteria"/>
</dbReference>
<comment type="subcellular location">
    <subcellularLocation>
        <location evidence="1">Membrane</location>
        <topology evidence="1">Multi-pass membrane protein</topology>
    </subcellularLocation>
</comment>